<keyword evidence="6" id="KW-0804">Transcription</keyword>
<feature type="compositionally biased region" description="Polar residues" evidence="9">
    <location>
        <begin position="1"/>
        <end position="21"/>
    </location>
</feature>
<comment type="function">
    <text evidence="7">Responsible for the coupling of flagellin expression to flagellar assembly by preventing expression of the flagellin genes when a component of the middle class of proteins is defective. It negatively regulates flagellar genes by inhibiting the activity of FliA by directly binding to FliA.</text>
</comment>
<dbReference type="EMBL" id="DACYAJ020000014">
    <property type="protein sequence ID" value="HCD1255928.1"/>
    <property type="molecule type" value="Genomic_DNA"/>
</dbReference>
<protein>
    <recommendedName>
        <fullName evidence="2">Negative regulator of flagellin synthesis</fullName>
    </recommendedName>
    <alternativeName>
        <fullName evidence="8">Anti-sigma-28 factor</fullName>
    </alternativeName>
</protein>
<keyword evidence="11" id="KW-0969">Cilium</keyword>
<dbReference type="GO" id="GO:0044781">
    <property type="term" value="P:bacterial-type flagellum organization"/>
    <property type="evidence" value="ECO:0007669"/>
    <property type="project" value="UniProtKB-KW"/>
</dbReference>
<evidence type="ECO:0000313" key="11">
    <source>
        <dbReference type="EMBL" id="HCD1255928.1"/>
    </source>
</evidence>
<evidence type="ECO:0000256" key="8">
    <source>
        <dbReference type="ARBA" id="ARBA00030117"/>
    </source>
</evidence>
<keyword evidence="11" id="KW-0966">Cell projection</keyword>
<dbReference type="NCBIfam" id="TIGR03824">
    <property type="entry name" value="FlgM_jcvi"/>
    <property type="match status" value="1"/>
</dbReference>
<keyword evidence="11" id="KW-0282">Flagellum</keyword>
<keyword evidence="4" id="KW-1005">Bacterial flagellum biogenesis</keyword>
<gene>
    <name evidence="11" type="primary">flgM</name>
    <name evidence="11" type="ORF">JD854_RS12825</name>
</gene>
<dbReference type="Proteomes" id="UP000862426">
    <property type="component" value="Unassembled WGS sequence"/>
</dbReference>
<feature type="region of interest" description="Disordered" evidence="9">
    <location>
        <begin position="1"/>
        <end position="28"/>
    </location>
</feature>
<keyword evidence="5" id="KW-0805">Transcription regulation</keyword>
<dbReference type="InterPro" id="IPR035890">
    <property type="entry name" value="Anti-sigma-28_factor_FlgM_sf"/>
</dbReference>
<comment type="similarity">
    <text evidence="1">Belongs to the FlgM family.</text>
</comment>
<evidence type="ECO:0000256" key="2">
    <source>
        <dbReference type="ARBA" id="ARBA00017823"/>
    </source>
</evidence>
<dbReference type="SUPFAM" id="SSF101498">
    <property type="entry name" value="Anti-sigma factor FlgM"/>
    <property type="match status" value="1"/>
</dbReference>
<evidence type="ECO:0000256" key="5">
    <source>
        <dbReference type="ARBA" id="ARBA00023015"/>
    </source>
</evidence>
<reference evidence="11" key="2">
    <citation type="submission" date="2022-05" db="EMBL/GenBank/DDBJ databases">
        <authorList>
            <consortium name="NCBI Pathogen Detection Project"/>
        </authorList>
    </citation>
    <scope>NUCLEOTIDE SEQUENCE</scope>
    <source>
        <strain evidence="11">CAV1698</strain>
    </source>
</reference>
<keyword evidence="3" id="KW-0678">Repressor</keyword>
<name>A0A9C7QLE7_CITAM</name>
<dbReference type="InterPro" id="IPR031316">
    <property type="entry name" value="FlgM_C"/>
</dbReference>
<reference evidence="11" key="1">
    <citation type="journal article" date="2018" name="Genome Biol.">
        <title>SKESA: strategic k-mer extension for scrupulous assemblies.</title>
        <authorList>
            <person name="Souvorov A."/>
            <person name="Agarwala R."/>
            <person name="Lipman D.J."/>
        </authorList>
    </citation>
    <scope>NUCLEOTIDE SEQUENCE</scope>
    <source>
        <strain evidence="11">CAV1698</strain>
    </source>
</reference>
<dbReference type="AlphaFoldDB" id="A0A9C7QLE7"/>
<accession>A0A9C7QLE7</accession>
<dbReference type="InterPro" id="IPR007412">
    <property type="entry name" value="FlgM"/>
</dbReference>
<evidence type="ECO:0000256" key="7">
    <source>
        <dbReference type="ARBA" id="ARBA00024739"/>
    </source>
</evidence>
<evidence type="ECO:0000256" key="6">
    <source>
        <dbReference type="ARBA" id="ARBA00023163"/>
    </source>
</evidence>
<sequence>MKITATISGERQMPTVSGTNPASTTTATTSVASTTTFSADDMTQAGLQSAQQTLNDTAQDDVDYDKVAQMQAMLAAGDMQIDPDRLASDMLAFFQK</sequence>
<evidence type="ECO:0000256" key="1">
    <source>
        <dbReference type="ARBA" id="ARBA00005322"/>
    </source>
</evidence>
<evidence type="ECO:0000256" key="3">
    <source>
        <dbReference type="ARBA" id="ARBA00022491"/>
    </source>
</evidence>
<evidence type="ECO:0000256" key="4">
    <source>
        <dbReference type="ARBA" id="ARBA00022795"/>
    </source>
</evidence>
<proteinExistence type="inferred from homology"/>
<evidence type="ECO:0000313" key="12">
    <source>
        <dbReference type="Proteomes" id="UP000862426"/>
    </source>
</evidence>
<evidence type="ECO:0000256" key="9">
    <source>
        <dbReference type="SAM" id="MobiDB-lite"/>
    </source>
</evidence>
<organism evidence="11 12">
    <name type="scientific">Citrobacter amalonaticus</name>
    <dbReference type="NCBI Taxonomy" id="35703"/>
    <lineage>
        <taxon>Bacteria</taxon>
        <taxon>Pseudomonadati</taxon>
        <taxon>Pseudomonadota</taxon>
        <taxon>Gammaproteobacteria</taxon>
        <taxon>Enterobacterales</taxon>
        <taxon>Enterobacteriaceae</taxon>
        <taxon>Citrobacter</taxon>
    </lineage>
</organism>
<dbReference type="GO" id="GO:0045892">
    <property type="term" value="P:negative regulation of DNA-templated transcription"/>
    <property type="evidence" value="ECO:0007669"/>
    <property type="project" value="InterPro"/>
</dbReference>
<evidence type="ECO:0000259" key="10">
    <source>
        <dbReference type="Pfam" id="PF04316"/>
    </source>
</evidence>
<feature type="domain" description="Anti-sigma-28 factor FlgM C-terminal" evidence="10">
    <location>
        <begin position="47"/>
        <end position="91"/>
    </location>
</feature>
<comment type="caution">
    <text evidence="11">The sequence shown here is derived from an EMBL/GenBank/DDBJ whole genome shotgun (WGS) entry which is preliminary data.</text>
</comment>
<dbReference type="Pfam" id="PF04316">
    <property type="entry name" value="FlgM"/>
    <property type="match status" value="1"/>
</dbReference>